<sequence>MDEKISLEAIALYGDAYADKVLKGFFSSKERITGSEILSLCNVQQVNLFIVRELFKSWKEETRKLKSSYFDYENEEVKEALENLMSTLSQNISIDQAHFAPLLKKAVSQTLLVVFDPYDFFAMTLTGKNNKLEVAPFREEIKYLKVNKAPLEGMLQRLEQKGVTDISGNEAFAILDQILEEVNFNPEDVEEYLEKFSAVVPLDANRFYVARTPVQEFTPPPANTPKPTPPPASPAPPLIVAETKTTPRPPEPSKAAAPPQQQPRPAATNQPKAQPQPTLNEAINRQPRSAVIDNFIKIDKIRDSLTINQKFMFTKVLFHGDFELFSRAIDQLDRFENLKAALRYIEEEHSVGWDSDSEEFHEFMELVERRFL</sequence>
<feature type="compositionally biased region" description="Pro residues" evidence="1">
    <location>
        <begin position="218"/>
        <end position="237"/>
    </location>
</feature>
<accession>A0ABS1KS72</accession>
<dbReference type="EMBL" id="JAERRB010000003">
    <property type="protein sequence ID" value="MBL0741532.1"/>
    <property type="molecule type" value="Genomic_DNA"/>
</dbReference>
<keyword evidence="3" id="KW-1185">Reference proteome</keyword>
<feature type="compositionally biased region" description="Polar residues" evidence="1">
    <location>
        <begin position="272"/>
        <end position="285"/>
    </location>
</feature>
<organism evidence="2 3">
    <name type="scientific">Chryseolinea lacunae</name>
    <dbReference type="NCBI Taxonomy" id="2801331"/>
    <lineage>
        <taxon>Bacteria</taxon>
        <taxon>Pseudomonadati</taxon>
        <taxon>Bacteroidota</taxon>
        <taxon>Cytophagia</taxon>
        <taxon>Cytophagales</taxon>
        <taxon>Fulvivirgaceae</taxon>
        <taxon>Chryseolinea</taxon>
    </lineage>
</organism>
<protein>
    <submittedName>
        <fullName evidence="2">Uncharacterized protein</fullName>
    </submittedName>
</protein>
<proteinExistence type="predicted"/>
<name>A0ABS1KS72_9BACT</name>
<comment type="caution">
    <text evidence="2">The sequence shown here is derived from an EMBL/GenBank/DDBJ whole genome shotgun (WGS) entry which is preliminary data.</text>
</comment>
<dbReference type="Proteomes" id="UP000613030">
    <property type="component" value="Unassembled WGS sequence"/>
</dbReference>
<evidence type="ECO:0000313" key="2">
    <source>
        <dbReference type="EMBL" id="MBL0741532.1"/>
    </source>
</evidence>
<evidence type="ECO:0000256" key="1">
    <source>
        <dbReference type="SAM" id="MobiDB-lite"/>
    </source>
</evidence>
<feature type="region of interest" description="Disordered" evidence="1">
    <location>
        <begin position="216"/>
        <end position="285"/>
    </location>
</feature>
<reference evidence="2 3" key="1">
    <citation type="submission" date="2021-01" db="EMBL/GenBank/DDBJ databases">
        <title>Chryseolinea sp. Jin1 Genome sequencing and assembly.</title>
        <authorList>
            <person name="Kim I."/>
        </authorList>
    </citation>
    <scope>NUCLEOTIDE SEQUENCE [LARGE SCALE GENOMIC DNA]</scope>
    <source>
        <strain evidence="2 3">Jin1</strain>
    </source>
</reference>
<feature type="compositionally biased region" description="Low complexity" evidence="1">
    <location>
        <begin position="253"/>
        <end position="271"/>
    </location>
</feature>
<dbReference type="RefSeq" id="WP_202008909.1">
    <property type="nucleotide sequence ID" value="NZ_JAERRB010000003.1"/>
</dbReference>
<evidence type="ECO:0000313" key="3">
    <source>
        <dbReference type="Proteomes" id="UP000613030"/>
    </source>
</evidence>
<gene>
    <name evidence="2" type="ORF">JI741_09900</name>
</gene>